<keyword evidence="3" id="KW-0150">Chloroplast</keyword>
<comment type="similarity">
    <text evidence="2">Belongs to the polyprenol kinase family.</text>
</comment>
<keyword evidence="10 11" id="KW-0472">Membrane</keyword>
<dbReference type="InterPro" id="IPR039606">
    <property type="entry name" value="Phytol/farnesol_kinase"/>
</dbReference>
<name>D5A9Z1_PICSI</name>
<dbReference type="PANTHER" id="PTHR32523:SF7">
    <property type="entry name" value="FARNESOL KINASE, CHLOROPLASTIC"/>
    <property type="match status" value="1"/>
</dbReference>
<proteinExistence type="evidence at transcript level"/>
<feature type="transmembrane region" description="Helical" evidence="11">
    <location>
        <begin position="141"/>
        <end position="159"/>
    </location>
</feature>
<evidence type="ECO:0000313" key="12">
    <source>
        <dbReference type="EMBL" id="ADE76360.1"/>
    </source>
</evidence>
<dbReference type="GO" id="GO:0031969">
    <property type="term" value="C:chloroplast membrane"/>
    <property type="evidence" value="ECO:0007669"/>
    <property type="project" value="UniProtKB-SubCell"/>
</dbReference>
<evidence type="ECO:0000256" key="7">
    <source>
        <dbReference type="ARBA" id="ARBA00022777"/>
    </source>
</evidence>
<feature type="transmembrane region" description="Helical" evidence="11">
    <location>
        <begin position="301"/>
        <end position="322"/>
    </location>
</feature>
<evidence type="ECO:0000256" key="3">
    <source>
        <dbReference type="ARBA" id="ARBA00022528"/>
    </source>
</evidence>
<evidence type="ECO:0000256" key="2">
    <source>
        <dbReference type="ARBA" id="ARBA00010794"/>
    </source>
</evidence>
<feature type="transmembrane region" description="Helical" evidence="11">
    <location>
        <begin position="334"/>
        <end position="353"/>
    </location>
</feature>
<evidence type="ECO:0000256" key="4">
    <source>
        <dbReference type="ARBA" id="ARBA00022640"/>
    </source>
</evidence>
<keyword evidence="5" id="KW-0808">Transferase</keyword>
<keyword evidence="7" id="KW-0418">Kinase</keyword>
<reference evidence="12" key="1">
    <citation type="submission" date="2010-04" db="EMBL/GenBank/DDBJ databases">
        <authorList>
            <person name="Reid K.E."/>
            <person name="Liao N."/>
            <person name="Chan S."/>
            <person name="Docking R."/>
            <person name="Taylor G."/>
            <person name="Moore R."/>
            <person name="Mayo M."/>
            <person name="Munro S."/>
            <person name="King J."/>
            <person name="Yanchuk A."/>
            <person name="Holt R."/>
            <person name="Jones S."/>
            <person name="Marra M."/>
            <person name="Ritland C.E."/>
            <person name="Ritland K."/>
            <person name="Bohlmann J."/>
        </authorList>
    </citation>
    <scope>NUCLEOTIDE SEQUENCE</scope>
    <source>
        <tissue evidence="12">Bud</tissue>
    </source>
</reference>
<dbReference type="GO" id="GO:0016301">
    <property type="term" value="F:kinase activity"/>
    <property type="evidence" value="ECO:0007669"/>
    <property type="project" value="UniProtKB-KW"/>
</dbReference>
<comment type="subcellular location">
    <subcellularLocation>
        <location evidence="1">Plastid</location>
        <location evidence="1">Chloroplast membrane</location>
        <topology evidence="1">Multi-pass membrane protein</topology>
    </subcellularLocation>
</comment>
<accession>D5A9Z1</accession>
<protein>
    <submittedName>
        <fullName evidence="12">Uncharacterized protein</fullName>
    </submittedName>
</protein>
<feature type="transmembrane region" description="Helical" evidence="11">
    <location>
        <begin position="201"/>
        <end position="224"/>
    </location>
</feature>
<feature type="transmembrane region" description="Helical" evidence="11">
    <location>
        <begin position="179"/>
        <end position="195"/>
    </location>
</feature>
<evidence type="ECO:0000256" key="8">
    <source>
        <dbReference type="ARBA" id="ARBA00022946"/>
    </source>
</evidence>
<organism evidence="12">
    <name type="scientific">Picea sitchensis</name>
    <name type="common">Sitka spruce</name>
    <name type="synonym">Pinus sitchensis</name>
    <dbReference type="NCBI Taxonomy" id="3332"/>
    <lineage>
        <taxon>Eukaryota</taxon>
        <taxon>Viridiplantae</taxon>
        <taxon>Streptophyta</taxon>
        <taxon>Embryophyta</taxon>
        <taxon>Tracheophyta</taxon>
        <taxon>Spermatophyta</taxon>
        <taxon>Pinopsida</taxon>
        <taxon>Pinidae</taxon>
        <taxon>Conifers I</taxon>
        <taxon>Pinales</taxon>
        <taxon>Pinaceae</taxon>
        <taxon>Picea</taxon>
    </lineage>
</organism>
<keyword evidence="9 11" id="KW-1133">Transmembrane helix</keyword>
<evidence type="ECO:0000256" key="1">
    <source>
        <dbReference type="ARBA" id="ARBA00004508"/>
    </source>
</evidence>
<feature type="transmembrane region" description="Helical" evidence="11">
    <location>
        <begin position="245"/>
        <end position="263"/>
    </location>
</feature>
<evidence type="ECO:0000256" key="5">
    <source>
        <dbReference type="ARBA" id="ARBA00022679"/>
    </source>
</evidence>
<evidence type="ECO:0000256" key="9">
    <source>
        <dbReference type="ARBA" id="ARBA00022989"/>
    </source>
</evidence>
<sequence length="375" mass="41335">MISSTVCSCFSNSHYHRIHPSAKLSLSSLLVNVPTSYPTAKTPLTRSPVYHILTIRRHLILFNEHSAPSAISHFDSRSTRYFSGYLLTRGSPFRAVMDAFQVGCSQNGGHGTCSAKTESLMNFGWFNHGSIIPIISTHNQIVHDIIASALTALVALACLRFWDEMAKRDVFDQKLNRKFVHISIGLIFMLFWPVFSTGPQAPYLAALAPGLNIFRMIGLGLGILKNEAMVKSMSRHGNARELLKGPLYYASTITLVTVIFWRISPIGPVTISNLCAGDGFADIVGRRLGTVKLPYNKNKSFAGSFTMLLMGFIFSVGYLFYFASFGYYEVSTRMILSSLLISIVATVVESLPISTELDDNLTVPLVSVLVGVLLF</sequence>
<dbReference type="EMBL" id="BT123015">
    <property type="protein sequence ID" value="ADE76360.1"/>
    <property type="molecule type" value="mRNA"/>
</dbReference>
<evidence type="ECO:0000256" key="6">
    <source>
        <dbReference type="ARBA" id="ARBA00022692"/>
    </source>
</evidence>
<dbReference type="AlphaFoldDB" id="D5A9Z1"/>
<keyword evidence="6 11" id="KW-0812">Transmembrane</keyword>
<evidence type="ECO:0000256" key="11">
    <source>
        <dbReference type="SAM" id="Phobius"/>
    </source>
</evidence>
<evidence type="ECO:0000256" key="10">
    <source>
        <dbReference type="ARBA" id="ARBA00023136"/>
    </source>
</evidence>
<keyword evidence="4" id="KW-0934">Plastid</keyword>
<dbReference type="PANTHER" id="PTHR32523">
    <property type="entry name" value="PHYTOL KINASE 1, CHLOROPLASTIC"/>
    <property type="match status" value="1"/>
</dbReference>
<keyword evidence="8" id="KW-0809">Transit peptide</keyword>